<evidence type="ECO:0000313" key="2">
    <source>
        <dbReference type="Proteomes" id="UP000322184"/>
    </source>
</evidence>
<dbReference type="Proteomes" id="UP000322184">
    <property type="component" value="Unassembled WGS sequence"/>
</dbReference>
<gene>
    <name evidence="1" type="ORF">F0L16_04740</name>
</gene>
<protein>
    <submittedName>
        <fullName evidence="1">Uncharacterized protein</fullName>
    </submittedName>
</protein>
<accession>A0A5B0X9G1</accession>
<comment type="caution">
    <text evidence="1">The sequence shown here is derived from an EMBL/GenBank/DDBJ whole genome shotgun (WGS) entry which is preliminary data.</text>
</comment>
<dbReference type="AlphaFoldDB" id="A0A5B0X9G1"/>
<sequence>MGIYPLSFKLPLCWLHSHTPVTELSMLPGIHSFAVAIHLEIHWVYIRYLSSCLFVGCTHSPRSQSYLCSRGFAPLPSRYILKSIGYISISEYACIIHCVSTTRFICIR</sequence>
<evidence type="ECO:0000313" key="1">
    <source>
        <dbReference type="EMBL" id="KAA1194981.1"/>
    </source>
</evidence>
<reference evidence="1 2" key="1">
    <citation type="submission" date="2019-09" db="EMBL/GenBank/DDBJ databases">
        <title>Whole genome sequence of Photorhabdus heterorhabditis strain ETL (Enterobacteriales: Enterobacteriaceae) a bacterial symbiont of Heterorhabditis zealandica strain ETL (Rhabditida: Heterorhabditidae).</title>
        <authorList>
            <person name="Lulamba T.E."/>
            <person name="Serepa-Dlamini M.H."/>
        </authorList>
    </citation>
    <scope>NUCLEOTIDE SEQUENCE [LARGE SCALE GENOMIC DNA]</scope>
    <source>
        <strain evidence="1 2">ETL</strain>
    </source>
</reference>
<organism evidence="1 2">
    <name type="scientific">Photorhabdus heterorhabditis</name>
    <dbReference type="NCBI Taxonomy" id="880156"/>
    <lineage>
        <taxon>Bacteria</taxon>
        <taxon>Pseudomonadati</taxon>
        <taxon>Pseudomonadota</taxon>
        <taxon>Gammaproteobacteria</taxon>
        <taxon>Enterobacterales</taxon>
        <taxon>Morganellaceae</taxon>
        <taxon>Photorhabdus</taxon>
    </lineage>
</organism>
<dbReference type="EMBL" id="VTUW01000005">
    <property type="protein sequence ID" value="KAA1194981.1"/>
    <property type="molecule type" value="Genomic_DNA"/>
</dbReference>
<name>A0A5B0X9G1_9GAMM</name>
<proteinExistence type="predicted"/>